<dbReference type="PANTHER" id="PTHR33112">
    <property type="entry name" value="DOMAIN PROTEIN, PUTATIVE-RELATED"/>
    <property type="match status" value="1"/>
</dbReference>
<dbReference type="GeneID" id="92047301"/>
<dbReference type="Proteomes" id="UP001433268">
    <property type="component" value="Unassembled WGS sequence"/>
</dbReference>
<dbReference type="PANTHER" id="PTHR33112:SF12">
    <property type="entry name" value="HETEROKARYON INCOMPATIBILITY DOMAIN-CONTAINING PROTEIN"/>
    <property type="match status" value="1"/>
</dbReference>
<gene>
    <name evidence="3" type="ORF">PG997_009926</name>
</gene>
<dbReference type="RefSeq" id="XP_066666203.1">
    <property type="nucleotide sequence ID" value="XM_066814241.1"/>
</dbReference>
<organism evidence="3 4">
    <name type="scientific">Apiospora hydei</name>
    <dbReference type="NCBI Taxonomy" id="1337664"/>
    <lineage>
        <taxon>Eukaryota</taxon>
        <taxon>Fungi</taxon>
        <taxon>Dikarya</taxon>
        <taxon>Ascomycota</taxon>
        <taxon>Pezizomycotina</taxon>
        <taxon>Sordariomycetes</taxon>
        <taxon>Xylariomycetidae</taxon>
        <taxon>Amphisphaeriales</taxon>
        <taxon>Apiosporaceae</taxon>
        <taxon>Apiospora</taxon>
    </lineage>
</organism>
<feature type="region of interest" description="Disordered" evidence="1">
    <location>
        <begin position="1"/>
        <end position="25"/>
    </location>
</feature>
<feature type="domain" description="Heterokaryon incompatibility" evidence="2">
    <location>
        <begin position="146"/>
        <end position="265"/>
    </location>
</feature>
<evidence type="ECO:0000259" key="2">
    <source>
        <dbReference type="Pfam" id="PF06985"/>
    </source>
</evidence>
<evidence type="ECO:0000256" key="1">
    <source>
        <dbReference type="SAM" id="MobiDB-lite"/>
    </source>
</evidence>
<name>A0ABR1VVJ6_9PEZI</name>
<proteinExistence type="predicted"/>
<protein>
    <submittedName>
        <fullName evidence="3">HET-domain-containing protein</fullName>
    </submittedName>
</protein>
<feature type="region of interest" description="Disordered" evidence="1">
    <location>
        <begin position="38"/>
        <end position="59"/>
    </location>
</feature>
<feature type="region of interest" description="Disordered" evidence="1">
    <location>
        <begin position="72"/>
        <end position="92"/>
    </location>
</feature>
<dbReference type="EMBL" id="JAQQWN010000007">
    <property type="protein sequence ID" value="KAK8075263.1"/>
    <property type="molecule type" value="Genomic_DNA"/>
</dbReference>
<dbReference type="Pfam" id="PF06985">
    <property type="entry name" value="HET"/>
    <property type="match status" value="1"/>
</dbReference>
<reference evidence="3 4" key="1">
    <citation type="submission" date="2023-01" db="EMBL/GenBank/DDBJ databases">
        <title>Analysis of 21 Apiospora genomes using comparative genomics revels a genus with tremendous synthesis potential of carbohydrate active enzymes and secondary metabolites.</title>
        <authorList>
            <person name="Sorensen T."/>
        </authorList>
    </citation>
    <scope>NUCLEOTIDE SEQUENCE [LARGE SCALE GENOMIC DNA]</scope>
    <source>
        <strain evidence="3 4">CBS 114990</strain>
    </source>
</reference>
<evidence type="ECO:0000313" key="3">
    <source>
        <dbReference type="EMBL" id="KAK8075263.1"/>
    </source>
</evidence>
<sequence>MPPARVRTTQKGRRGKQGCGDLSRSRLSRLVKSSRKLFGRKHDNSAKSNFEGRLQPAELDELTDQVSSLDFAREGGSGEEQQEEGAYQWSPPDPKWIDLKDVRLWIDTCDAEHGEECHPSSPNMDRPIWLIDVVQGCIVPAGQHQYIALSYVWGGVESAQTTLDNLEQMQLPGTLEEGDAGEGEVGRRLIIPKTVRHAMGLVKRLGEQHLWVDRFCICQDDAKTKHAQIQSMAGIYSNAYLTIVAADEWDANHGLRDIEGVTKPRNLSPYLSTSQYVDLTDIHNSIWNIRNLTYPEDGLQAYLGIISQMSDVFPEGFFWALPISCFHAALLWQPRETLKRRRPLAATTDTQTFPSWSWVGWQGGIDCFECHLPPFRRRALKPLCVWKTMDQSQVIRPLYTGDKLAADEVHTSLHHENPFLYTHAPVARAWLGRQSDRERSPSRMVENKLKKSYGLLMSPRNCELFWIYSSWYQQDSHICGAMALSPGLRGRSDLRIGCEVLAISTCHEWNAPSAEASSFNF</sequence>
<comment type="caution">
    <text evidence="3">The sequence shown here is derived from an EMBL/GenBank/DDBJ whole genome shotgun (WGS) entry which is preliminary data.</text>
</comment>
<keyword evidence="4" id="KW-1185">Reference proteome</keyword>
<evidence type="ECO:0000313" key="4">
    <source>
        <dbReference type="Proteomes" id="UP001433268"/>
    </source>
</evidence>
<accession>A0ABR1VVJ6</accession>
<dbReference type="InterPro" id="IPR010730">
    <property type="entry name" value="HET"/>
</dbReference>